<keyword evidence="5 6" id="KW-0472">Membrane</keyword>
<evidence type="ECO:0000256" key="1">
    <source>
        <dbReference type="ARBA" id="ARBA00004308"/>
    </source>
</evidence>
<dbReference type="PANTHER" id="PTHR35791:SF1">
    <property type="entry name" value="UPF0754 MEMBRANE PROTEIN YHEB"/>
    <property type="match status" value="1"/>
</dbReference>
<dbReference type="RefSeq" id="WP_054861347.1">
    <property type="nucleotide sequence ID" value="NZ_JAJUIE010000005.1"/>
</dbReference>
<dbReference type="OrthoDB" id="9787430at2"/>
<accession>A0A317KU18</accession>
<name>A0A317KU18_9BACI</name>
<evidence type="ECO:0000256" key="2">
    <source>
        <dbReference type="ARBA" id="ARBA00008053"/>
    </source>
</evidence>
<evidence type="ECO:0000313" key="7">
    <source>
        <dbReference type="EMBL" id="PWU66773.1"/>
    </source>
</evidence>
<comment type="subcellular location">
    <subcellularLocation>
        <location evidence="1">Endomembrane system</location>
    </subcellularLocation>
</comment>
<keyword evidence="4 6" id="KW-1133">Transmembrane helix</keyword>
<dbReference type="PANTHER" id="PTHR35791">
    <property type="entry name" value="UPF0754 MEMBRANE PROTEIN YHEB"/>
    <property type="match status" value="1"/>
</dbReference>
<sequence length="378" mass="43799">MNIFLTLCMMIVVGALIGGLTNSLAIKMLFRPYEAKYIGKWRIPFTPGLIPKRRDQLAVQLGQLVVNHLITEESIQAKLKEERLRNQLIKLLSKEFDQFLQKQITIDQLLRQFHLSISKQDVEKRVGEWIVELYQQRLDQHQSTQLKDFFNTEAEKEIEEVLEKVSTYLHKRIVSMLEAPSTQVKIEKVINQYAQSKGFFGNMVLSMFSSEDLSTKVQVLFVQYIQSADGYRWLHQAVQQEWIKLKDSTLSDYRHVLERDLIKSMINQLVRSNLPIQKWLQTNAPSLLRPFATTIKQKVVPDVVNAIFKKMVKNIPEAFKHLEMEKMVEKQVAAFPTERIEQIILSISRKEFKLITYLGALLGGIIGLIQGLLFILVG</sequence>
<feature type="transmembrane region" description="Helical" evidence="6">
    <location>
        <begin position="354"/>
        <end position="377"/>
    </location>
</feature>
<evidence type="ECO:0000256" key="5">
    <source>
        <dbReference type="ARBA" id="ARBA00023136"/>
    </source>
</evidence>
<evidence type="ECO:0000313" key="8">
    <source>
        <dbReference type="Proteomes" id="UP000245624"/>
    </source>
</evidence>
<keyword evidence="8" id="KW-1185">Reference proteome</keyword>
<reference evidence="7 8" key="1">
    <citation type="submission" date="2018-05" db="EMBL/GenBank/DDBJ databases">
        <title>Genomic analysis of Gracilibacillus dipsosauri DD1 reveals novel features of a salt-tolerant amylase.</title>
        <authorList>
            <person name="Deutch C.E."/>
            <person name="Yang S."/>
        </authorList>
    </citation>
    <scope>NUCLEOTIDE SEQUENCE [LARGE SCALE GENOMIC DNA]</scope>
    <source>
        <strain evidence="7 8">DD1</strain>
    </source>
</reference>
<keyword evidence="3 6" id="KW-0812">Transmembrane</keyword>
<dbReference type="EMBL" id="QGTD01000020">
    <property type="protein sequence ID" value="PWU66773.1"/>
    <property type="molecule type" value="Genomic_DNA"/>
</dbReference>
<dbReference type="AlphaFoldDB" id="A0A317KU18"/>
<evidence type="ECO:0000256" key="4">
    <source>
        <dbReference type="ARBA" id="ARBA00022989"/>
    </source>
</evidence>
<evidence type="ECO:0000256" key="6">
    <source>
        <dbReference type="SAM" id="Phobius"/>
    </source>
</evidence>
<protein>
    <submittedName>
        <fullName evidence="7">DUF445 domain-containing protein</fullName>
    </submittedName>
</protein>
<dbReference type="Pfam" id="PF04286">
    <property type="entry name" value="DUF445"/>
    <property type="match status" value="1"/>
</dbReference>
<dbReference type="Proteomes" id="UP000245624">
    <property type="component" value="Unassembled WGS sequence"/>
</dbReference>
<comment type="similarity">
    <text evidence="2">Belongs to the UPF0754 family.</text>
</comment>
<evidence type="ECO:0000256" key="3">
    <source>
        <dbReference type="ARBA" id="ARBA00022692"/>
    </source>
</evidence>
<comment type="caution">
    <text evidence="7">The sequence shown here is derived from an EMBL/GenBank/DDBJ whole genome shotgun (WGS) entry which is preliminary data.</text>
</comment>
<proteinExistence type="inferred from homology"/>
<organism evidence="7 8">
    <name type="scientific">Gracilibacillus dipsosauri</name>
    <dbReference type="NCBI Taxonomy" id="178340"/>
    <lineage>
        <taxon>Bacteria</taxon>
        <taxon>Bacillati</taxon>
        <taxon>Bacillota</taxon>
        <taxon>Bacilli</taxon>
        <taxon>Bacillales</taxon>
        <taxon>Bacillaceae</taxon>
        <taxon>Gracilibacillus</taxon>
    </lineage>
</organism>
<gene>
    <name evidence="7" type="ORF">DLJ74_18030</name>
</gene>
<dbReference type="InterPro" id="IPR007383">
    <property type="entry name" value="DUF445"/>
</dbReference>
<dbReference type="GO" id="GO:0012505">
    <property type="term" value="C:endomembrane system"/>
    <property type="evidence" value="ECO:0007669"/>
    <property type="project" value="UniProtKB-SubCell"/>
</dbReference>